<keyword evidence="3" id="KW-0378">Hydrolase</keyword>
<comment type="caution">
    <text evidence="7">The sequence shown here is derived from an EMBL/GenBank/DDBJ whole genome shotgun (WGS) entry which is preliminary data.</text>
</comment>
<dbReference type="HOGENOM" id="CLU_068508_0_0_9"/>
<dbReference type="Gene3D" id="2.70.40.10">
    <property type="match status" value="1"/>
</dbReference>
<dbReference type="STRING" id="742743.HMPREF9453_00335"/>
<comment type="catalytic activity">
    <reaction evidence="5">
        <text>dUTP + H2O = dUMP + diphosphate + H(+)</text>
        <dbReference type="Rhea" id="RHEA:10248"/>
        <dbReference type="ChEBI" id="CHEBI:15377"/>
        <dbReference type="ChEBI" id="CHEBI:15378"/>
        <dbReference type="ChEBI" id="CHEBI:33019"/>
        <dbReference type="ChEBI" id="CHEBI:61555"/>
        <dbReference type="ChEBI" id="CHEBI:246422"/>
        <dbReference type="EC" id="3.6.1.23"/>
    </reaction>
</comment>
<evidence type="ECO:0000259" key="6">
    <source>
        <dbReference type="Pfam" id="PF00692"/>
    </source>
</evidence>
<dbReference type="GO" id="GO:0004170">
    <property type="term" value="F:dUTP diphosphatase activity"/>
    <property type="evidence" value="ECO:0007669"/>
    <property type="project" value="UniProtKB-EC"/>
</dbReference>
<dbReference type="GO" id="GO:0006226">
    <property type="term" value="P:dUMP biosynthetic process"/>
    <property type="evidence" value="ECO:0007669"/>
    <property type="project" value="InterPro"/>
</dbReference>
<dbReference type="PANTHER" id="PTHR11241:SF0">
    <property type="entry name" value="DEOXYURIDINE 5'-TRIPHOSPHATE NUCLEOTIDOHYDROLASE"/>
    <property type="match status" value="1"/>
</dbReference>
<keyword evidence="8" id="KW-1185">Reference proteome</keyword>
<dbReference type="EC" id="3.6.1.23" evidence="2"/>
<evidence type="ECO:0000256" key="5">
    <source>
        <dbReference type="ARBA" id="ARBA00047686"/>
    </source>
</evidence>
<dbReference type="InterPro" id="IPR029054">
    <property type="entry name" value="dUTPase-like"/>
</dbReference>
<evidence type="ECO:0000256" key="3">
    <source>
        <dbReference type="ARBA" id="ARBA00022801"/>
    </source>
</evidence>
<organism evidence="7 8">
    <name type="scientific">Dialister succinatiphilus YIT 11850</name>
    <dbReference type="NCBI Taxonomy" id="742743"/>
    <lineage>
        <taxon>Bacteria</taxon>
        <taxon>Bacillati</taxon>
        <taxon>Bacillota</taxon>
        <taxon>Negativicutes</taxon>
        <taxon>Veillonellales</taxon>
        <taxon>Veillonellaceae</taxon>
        <taxon>Dialister</taxon>
    </lineage>
</organism>
<dbReference type="OrthoDB" id="9809956at2"/>
<dbReference type="Pfam" id="PF00692">
    <property type="entry name" value="dUTPase"/>
    <property type="match status" value="1"/>
</dbReference>
<dbReference type="InterPro" id="IPR036157">
    <property type="entry name" value="dUTPase-like_sf"/>
</dbReference>
<sequence>MRSRGFEVVSTWEKEGIRIPVRKTASSAGYDIESGRDMDILPGKVTLIPTGLKAYMGEEEYLAIYIRSSMAIKHGLILINSTGIIDADYYNNEDNEGHIMVAVYNTTSQPFHISKGDRVAQGIFTRYLKADGDEAKGLRTGGVGSTGK</sequence>
<dbReference type="EMBL" id="ADLT01000009">
    <property type="protein sequence ID" value="EHO63764.1"/>
    <property type="molecule type" value="Genomic_DNA"/>
</dbReference>
<dbReference type="CDD" id="cd07557">
    <property type="entry name" value="trimeric_dUTPase"/>
    <property type="match status" value="1"/>
</dbReference>
<reference evidence="7 8" key="1">
    <citation type="submission" date="2011-11" db="EMBL/GenBank/DDBJ databases">
        <title>The Genome Sequence of Dialister succinatiphilus YIT 11850.</title>
        <authorList>
            <consortium name="The Broad Institute Genome Sequencing Platform"/>
            <person name="Earl A."/>
            <person name="Ward D."/>
            <person name="Feldgarden M."/>
            <person name="Gevers D."/>
            <person name="Morotomi M."/>
            <person name="Young S.K."/>
            <person name="Zeng Q."/>
            <person name="Gargeya S."/>
            <person name="Fitzgerald M."/>
            <person name="Haas B."/>
            <person name="Abouelleil A."/>
            <person name="Alvarado L."/>
            <person name="Arachchi H.M."/>
            <person name="Berlin A."/>
            <person name="Brown A."/>
            <person name="Chapman S.B."/>
            <person name="Dunbar C."/>
            <person name="Gearin G."/>
            <person name="Goldberg J."/>
            <person name="Griggs A."/>
            <person name="Gujja S."/>
            <person name="Heiman D."/>
            <person name="Howarth C."/>
            <person name="Lui A."/>
            <person name="MacDonald P.J.P."/>
            <person name="Montmayeur A."/>
            <person name="Murphy C."/>
            <person name="Neiman D."/>
            <person name="Pearson M."/>
            <person name="Priest M."/>
            <person name="Roberts A."/>
            <person name="Saif S."/>
            <person name="Shea T."/>
            <person name="Sisk P."/>
            <person name="Stolte C."/>
            <person name="Sykes S."/>
            <person name="Wortman J."/>
            <person name="Nusbaum C."/>
            <person name="Birren B."/>
        </authorList>
    </citation>
    <scope>NUCLEOTIDE SEQUENCE [LARGE SCALE GENOMIC DNA]</scope>
    <source>
        <strain evidence="7 8">YIT 11850</strain>
    </source>
</reference>
<name>H1CY97_9FIRM</name>
<dbReference type="InterPro" id="IPR008181">
    <property type="entry name" value="dUTPase"/>
</dbReference>
<evidence type="ECO:0000313" key="7">
    <source>
        <dbReference type="EMBL" id="EHO63764.1"/>
    </source>
</evidence>
<evidence type="ECO:0000256" key="2">
    <source>
        <dbReference type="ARBA" id="ARBA00012379"/>
    </source>
</evidence>
<evidence type="ECO:0000256" key="4">
    <source>
        <dbReference type="ARBA" id="ARBA00023080"/>
    </source>
</evidence>
<dbReference type="GO" id="GO:0000287">
    <property type="term" value="F:magnesium ion binding"/>
    <property type="evidence" value="ECO:0007669"/>
    <property type="project" value="InterPro"/>
</dbReference>
<dbReference type="Proteomes" id="UP000003277">
    <property type="component" value="Unassembled WGS sequence"/>
</dbReference>
<dbReference type="RefSeq" id="WP_008858841.1">
    <property type="nucleotide sequence ID" value="NZ_JH591187.1"/>
</dbReference>
<keyword evidence="4" id="KW-0546">Nucleotide metabolism</keyword>
<dbReference type="NCBIfam" id="TIGR00576">
    <property type="entry name" value="dut"/>
    <property type="match status" value="1"/>
</dbReference>
<gene>
    <name evidence="7" type="ORF">HMPREF9453_00335</name>
</gene>
<proteinExistence type="inferred from homology"/>
<dbReference type="SUPFAM" id="SSF51283">
    <property type="entry name" value="dUTPase-like"/>
    <property type="match status" value="1"/>
</dbReference>
<comment type="similarity">
    <text evidence="1">Belongs to the dUTPase family.</text>
</comment>
<evidence type="ECO:0000256" key="1">
    <source>
        <dbReference type="ARBA" id="ARBA00006581"/>
    </source>
</evidence>
<accession>H1CY97</accession>
<dbReference type="PATRIC" id="fig|742743.3.peg.344"/>
<dbReference type="AlphaFoldDB" id="H1CY97"/>
<feature type="domain" description="dUTPase-like" evidence="6">
    <location>
        <begin position="17"/>
        <end position="136"/>
    </location>
</feature>
<evidence type="ECO:0000313" key="8">
    <source>
        <dbReference type="Proteomes" id="UP000003277"/>
    </source>
</evidence>
<dbReference type="PANTHER" id="PTHR11241">
    <property type="entry name" value="DEOXYURIDINE 5'-TRIPHOSPHATE NUCLEOTIDOHYDROLASE"/>
    <property type="match status" value="1"/>
</dbReference>
<dbReference type="GO" id="GO:0046081">
    <property type="term" value="P:dUTP catabolic process"/>
    <property type="evidence" value="ECO:0007669"/>
    <property type="project" value="InterPro"/>
</dbReference>
<dbReference type="InterPro" id="IPR033704">
    <property type="entry name" value="dUTPase_trimeric"/>
</dbReference>
<dbReference type="eggNOG" id="COG0756">
    <property type="taxonomic scope" value="Bacteria"/>
</dbReference>
<protein>
    <recommendedName>
        <fullName evidence="2">dUTP diphosphatase</fullName>
        <ecNumber evidence="2">3.6.1.23</ecNumber>
    </recommendedName>
</protein>